<feature type="chain" id="PRO_5034869649" description="Exopolygalacturonase" evidence="16">
    <location>
        <begin position="24"/>
        <end position="387"/>
    </location>
</feature>
<dbReference type="RefSeq" id="XP_008802072.2">
    <property type="nucleotide sequence ID" value="XM_008803850.3"/>
</dbReference>
<dbReference type="Proteomes" id="UP000228380">
    <property type="component" value="Chromosome 14"/>
</dbReference>
<protein>
    <recommendedName>
        <fullName evidence="12">Exopolygalacturonase</fullName>
        <ecNumber evidence="8">3.2.1.67</ecNumber>
    </recommendedName>
    <alternativeName>
        <fullName evidence="9">Galacturan 1,4-alpha-galacturonidase</fullName>
    </alternativeName>
    <alternativeName>
        <fullName evidence="13">Pectinase</fullName>
    </alternativeName>
</protein>
<keyword evidence="3" id="KW-0134">Cell wall</keyword>
<evidence type="ECO:0000256" key="4">
    <source>
        <dbReference type="ARBA" id="ARBA00022525"/>
    </source>
</evidence>
<dbReference type="PROSITE" id="PS00502">
    <property type="entry name" value="POLYGALACTURONASE"/>
    <property type="match status" value="1"/>
</dbReference>
<dbReference type="GO" id="GO:0071555">
    <property type="term" value="P:cell wall organization"/>
    <property type="evidence" value="ECO:0007669"/>
    <property type="project" value="UniProtKB-KW"/>
</dbReference>
<comment type="function">
    <text evidence="11">May function in depolymerizing pectin during pollen development, germination, and tube growth. Acts as an exo-polygalacturonase.</text>
</comment>
<evidence type="ECO:0000313" key="17">
    <source>
        <dbReference type="Proteomes" id="UP000228380"/>
    </source>
</evidence>
<feature type="active site" evidence="14">
    <location>
        <position position="236"/>
    </location>
</feature>
<dbReference type="PANTHER" id="PTHR31375">
    <property type="match status" value="1"/>
</dbReference>
<evidence type="ECO:0000256" key="15">
    <source>
        <dbReference type="RuleBase" id="RU361169"/>
    </source>
</evidence>
<evidence type="ECO:0000256" key="16">
    <source>
        <dbReference type="SAM" id="SignalP"/>
    </source>
</evidence>
<evidence type="ECO:0000256" key="10">
    <source>
        <dbReference type="ARBA" id="ARBA00048766"/>
    </source>
</evidence>
<dbReference type="SMART" id="SM00710">
    <property type="entry name" value="PbH1"/>
    <property type="match status" value="6"/>
</dbReference>
<keyword evidence="6 15" id="KW-0326">Glycosidase</keyword>
<evidence type="ECO:0000256" key="7">
    <source>
        <dbReference type="ARBA" id="ARBA00023316"/>
    </source>
</evidence>
<keyword evidence="16" id="KW-0732">Signal</keyword>
<dbReference type="InterPro" id="IPR006626">
    <property type="entry name" value="PbH1"/>
</dbReference>
<evidence type="ECO:0000256" key="12">
    <source>
        <dbReference type="ARBA" id="ARBA00068298"/>
    </source>
</evidence>
<dbReference type="FunFam" id="2.160.20.10:FF:000004">
    <property type="entry name" value="Pectin lyase-like superfamily protein"/>
    <property type="match status" value="1"/>
</dbReference>
<evidence type="ECO:0000256" key="2">
    <source>
        <dbReference type="ARBA" id="ARBA00008834"/>
    </source>
</evidence>
<dbReference type="InterPro" id="IPR012334">
    <property type="entry name" value="Pectin_lyas_fold"/>
</dbReference>
<name>A0A8B7CM35_PHODC</name>
<evidence type="ECO:0000256" key="3">
    <source>
        <dbReference type="ARBA" id="ARBA00022512"/>
    </source>
</evidence>
<keyword evidence="4" id="KW-0964">Secreted</keyword>
<keyword evidence="5 15" id="KW-0378">Hydrolase</keyword>
<reference evidence="17" key="1">
    <citation type="journal article" date="2019" name="Nat. Commun.">
        <title>Genome-wide association mapping of date palm fruit traits.</title>
        <authorList>
            <person name="Hazzouri K.M."/>
            <person name="Gros-Balthazard M."/>
            <person name="Flowers J.M."/>
            <person name="Copetti D."/>
            <person name="Lemansour A."/>
            <person name="Lebrun M."/>
            <person name="Masmoudi K."/>
            <person name="Ferrand S."/>
            <person name="Dhar M.I."/>
            <person name="Fresquez Z.A."/>
            <person name="Rosas U."/>
            <person name="Zhang J."/>
            <person name="Talag J."/>
            <person name="Lee S."/>
            <person name="Kudrna D."/>
            <person name="Powell R.F."/>
            <person name="Leitch I.J."/>
            <person name="Krueger R.R."/>
            <person name="Wing R.A."/>
            <person name="Amiri K.M.A."/>
            <person name="Purugganan M.D."/>
        </authorList>
    </citation>
    <scope>NUCLEOTIDE SEQUENCE [LARGE SCALE GENOMIC DNA]</scope>
    <source>
        <strain evidence="17">cv. Khalas</strain>
    </source>
</reference>
<keyword evidence="17" id="KW-1185">Reference proteome</keyword>
<dbReference type="AlphaFoldDB" id="A0A8B7CM35"/>
<comment type="similarity">
    <text evidence="2 15">Belongs to the glycosyl hydrolase 28 family.</text>
</comment>
<dbReference type="KEGG" id="pda:103716018"/>
<reference evidence="18" key="2">
    <citation type="submission" date="2025-08" db="UniProtKB">
        <authorList>
            <consortium name="RefSeq"/>
        </authorList>
    </citation>
    <scope>IDENTIFICATION</scope>
    <source>
        <tissue evidence="18">Young leaves</tissue>
    </source>
</reference>
<dbReference type="GO" id="GO:0004650">
    <property type="term" value="F:polygalacturonase activity"/>
    <property type="evidence" value="ECO:0007669"/>
    <property type="project" value="InterPro"/>
</dbReference>
<dbReference type="InterPro" id="IPR000743">
    <property type="entry name" value="Glyco_hydro_28"/>
</dbReference>
<evidence type="ECO:0000313" key="18">
    <source>
        <dbReference type="RefSeq" id="XP_008802072.2"/>
    </source>
</evidence>
<gene>
    <name evidence="18" type="primary">LOC103716018</name>
</gene>
<dbReference type="InterPro" id="IPR011050">
    <property type="entry name" value="Pectin_lyase_fold/virulence"/>
</dbReference>
<dbReference type="Gene3D" id="2.160.20.10">
    <property type="entry name" value="Single-stranded right-handed beta-helix, Pectin lyase-like"/>
    <property type="match status" value="1"/>
</dbReference>
<dbReference type="GO" id="GO:0005975">
    <property type="term" value="P:carbohydrate metabolic process"/>
    <property type="evidence" value="ECO:0007669"/>
    <property type="project" value="InterPro"/>
</dbReference>
<dbReference type="EC" id="3.2.1.67" evidence="8"/>
<evidence type="ECO:0000256" key="11">
    <source>
        <dbReference type="ARBA" id="ARBA00057651"/>
    </source>
</evidence>
<comment type="subcellular location">
    <subcellularLocation>
        <location evidence="1">Secreted</location>
        <location evidence="1">Cell wall</location>
    </subcellularLocation>
</comment>
<evidence type="ECO:0000256" key="8">
    <source>
        <dbReference type="ARBA" id="ARBA00038933"/>
    </source>
</evidence>
<dbReference type="Pfam" id="PF00295">
    <property type="entry name" value="Glyco_hydro_28"/>
    <property type="match status" value="1"/>
</dbReference>
<sequence>MAPPPKSFLLTFLFISSFTIAMAAYNIVDFGAKSDGRTDSAKAFLSAWTAACEANKPATVYVPPGKFFLSKADVSGPCNNKAIKIFIHGTLIAPSSYSSSNTLWIRFKYVEGLSIYGGTLDGQGQALWACKQAGRSCPVGATSLTISQGKNVLISGMKIQNSQNFQMSIYGSTGVTVERATITAPEESPNTDGIHVQMSSFVTIRNSTMRTGDDCISMGAGSANVWIQKINCGPGHGISIGSLGLSGDDEGVQNITVRSATFTGTQNGLRVKTWAKPYKGFVKGVTFENAIMKDVQNPIVIDQNYCPSKKNCPGQSSGIKISEVKFKNVQGSSATPVAVKFDCSPSNPCTGIELKDIKLKYQNKGAQAFCRNARGTVAGIVEPPSCL</sequence>
<organism evidence="17 18">
    <name type="scientific">Phoenix dactylifera</name>
    <name type="common">Date palm</name>
    <dbReference type="NCBI Taxonomy" id="42345"/>
    <lineage>
        <taxon>Eukaryota</taxon>
        <taxon>Viridiplantae</taxon>
        <taxon>Streptophyta</taxon>
        <taxon>Embryophyta</taxon>
        <taxon>Tracheophyta</taxon>
        <taxon>Spermatophyta</taxon>
        <taxon>Magnoliopsida</taxon>
        <taxon>Liliopsida</taxon>
        <taxon>Arecaceae</taxon>
        <taxon>Coryphoideae</taxon>
        <taxon>Phoeniceae</taxon>
        <taxon>Phoenix</taxon>
    </lineage>
</organism>
<evidence type="ECO:0000256" key="14">
    <source>
        <dbReference type="PROSITE-ProRule" id="PRU10052"/>
    </source>
</evidence>
<evidence type="ECO:0000256" key="5">
    <source>
        <dbReference type="ARBA" id="ARBA00022801"/>
    </source>
</evidence>
<proteinExistence type="inferred from homology"/>
<dbReference type="SUPFAM" id="SSF51126">
    <property type="entry name" value="Pectin lyase-like"/>
    <property type="match status" value="1"/>
</dbReference>
<comment type="catalytic activity">
    <reaction evidence="10">
        <text>[(1-&gt;4)-alpha-D-galacturonosyl](n) + H2O = alpha-D-galacturonate + [(1-&gt;4)-alpha-D-galacturonosyl](n-1)</text>
        <dbReference type="Rhea" id="RHEA:14117"/>
        <dbReference type="Rhea" id="RHEA-COMP:14570"/>
        <dbReference type="Rhea" id="RHEA-COMP:14572"/>
        <dbReference type="ChEBI" id="CHEBI:15377"/>
        <dbReference type="ChEBI" id="CHEBI:58658"/>
        <dbReference type="ChEBI" id="CHEBI:140523"/>
        <dbReference type="EC" id="3.2.1.67"/>
    </reaction>
</comment>
<dbReference type="GO" id="GO:0047911">
    <property type="term" value="F:galacturan 1,4-alpha-galacturonidase activity"/>
    <property type="evidence" value="ECO:0007669"/>
    <property type="project" value="UniProtKB-EC"/>
</dbReference>
<keyword evidence="7" id="KW-0961">Cell wall biogenesis/degradation</keyword>
<accession>A0A8B7CM35</accession>
<dbReference type="GeneID" id="103716018"/>
<evidence type="ECO:0000256" key="6">
    <source>
        <dbReference type="ARBA" id="ARBA00023295"/>
    </source>
</evidence>
<evidence type="ECO:0000256" key="13">
    <source>
        <dbReference type="ARBA" id="ARBA00083621"/>
    </source>
</evidence>
<feature type="signal peptide" evidence="16">
    <location>
        <begin position="1"/>
        <end position="23"/>
    </location>
</feature>
<evidence type="ECO:0000256" key="1">
    <source>
        <dbReference type="ARBA" id="ARBA00004191"/>
    </source>
</evidence>
<dbReference type="OrthoDB" id="187139at2759"/>
<evidence type="ECO:0000256" key="9">
    <source>
        <dbReference type="ARBA" id="ARBA00043142"/>
    </source>
</evidence>